<name>A0ACB8YK30_ARCLA</name>
<comment type="caution">
    <text evidence="1">The sequence shown here is derived from an EMBL/GenBank/DDBJ whole genome shotgun (WGS) entry which is preliminary data.</text>
</comment>
<reference evidence="2" key="1">
    <citation type="journal article" date="2022" name="Mol. Ecol. Resour.">
        <title>The genomes of chicory, endive, great burdock and yacon provide insights into Asteraceae palaeo-polyploidization history and plant inulin production.</title>
        <authorList>
            <person name="Fan W."/>
            <person name="Wang S."/>
            <person name="Wang H."/>
            <person name="Wang A."/>
            <person name="Jiang F."/>
            <person name="Liu H."/>
            <person name="Zhao H."/>
            <person name="Xu D."/>
            <person name="Zhang Y."/>
        </authorList>
    </citation>
    <scope>NUCLEOTIDE SEQUENCE [LARGE SCALE GENOMIC DNA]</scope>
    <source>
        <strain evidence="2">cv. Niubang</strain>
    </source>
</reference>
<keyword evidence="2" id="KW-1185">Reference proteome</keyword>
<dbReference type="Proteomes" id="UP001055879">
    <property type="component" value="Linkage Group LG12"/>
</dbReference>
<accession>A0ACB8YK30</accession>
<dbReference type="EMBL" id="CM042058">
    <property type="protein sequence ID" value="KAI3685314.1"/>
    <property type="molecule type" value="Genomic_DNA"/>
</dbReference>
<evidence type="ECO:0000313" key="1">
    <source>
        <dbReference type="EMBL" id="KAI3685314.1"/>
    </source>
</evidence>
<organism evidence="1 2">
    <name type="scientific">Arctium lappa</name>
    <name type="common">Greater burdock</name>
    <name type="synonym">Lappa major</name>
    <dbReference type="NCBI Taxonomy" id="4217"/>
    <lineage>
        <taxon>Eukaryota</taxon>
        <taxon>Viridiplantae</taxon>
        <taxon>Streptophyta</taxon>
        <taxon>Embryophyta</taxon>
        <taxon>Tracheophyta</taxon>
        <taxon>Spermatophyta</taxon>
        <taxon>Magnoliopsida</taxon>
        <taxon>eudicotyledons</taxon>
        <taxon>Gunneridae</taxon>
        <taxon>Pentapetalae</taxon>
        <taxon>asterids</taxon>
        <taxon>campanulids</taxon>
        <taxon>Asterales</taxon>
        <taxon>Asteraceae</taxon>
        <taxon>Carduoideae</taxon>
        <taxon>Cardueae</taxon>
        <taxon>Arctiinae</taxon>
        <taxon>Arctium</taxon>
    </lineage>
</organism>
<sequence length="108" mass="12063">MRLHRRLLSTGQHLHRRRPLSRPAPPSPATTRLASIQIEPTAAVSGLNGRFGKQAAACLNPNQSAKWIFRLFHFFRGNSIVNGISASILHGDHRHEKQPVTTGNLCRR</sequence>
<proteinExistence type="predicted"/>
<gene>
    <name evidence="1" type="ORF">L6452_34556</name>
</gene>
<protein>
    <submittedName>
        <fullName evidence="1">Uncharacterized protein</fullName>
    </submittedName>
</protein>
<reference evidence="1 2" key="2">
    <citation type="journal article" date="2022" name="Mol. Ecol. Resour.">
        <title>The genomes of chicory, endive, great burdock and yacon provide insights into Asteraceae paleo-polyploidization history and plant inulin production.</title>
        <authorList>
            <person name="Fan W."/>
            <person name="Wang S."/>
            <person name="Wang H."/>
            <person name="Wang A."/>
            <person name="Jiang F."/>
            <person name="Liu H."/>
            <person name="Zhao H."/>
            <person name="Xu D."/>
            <person name="Zhang Y."/>
        </authorList>
    </citation>
    <scope>NUCLEOTIDE SEQUENCE [LARGE SCALE GENOMIC DNA]</scope>
    <source>
        <strain evidence="2">cv. Niubang</strain>
    </source>
</reference>
<evidence type="ECO:0000313" key="2">
    <source>
        <dbReference type="Proteomes" id="UP001055879"/>
    </source>
</evidence>